<feature type="region of interest" description="Disordered" evidence="1">
    <location>
        <begin position="1"/>
        <end position="31"/>
    </location>
</feature>
<evidence type="ECO:0000313" key="3">
    <source>
        <dbReference type="Proteomes" id="UP000000763"/>
    </source>
</evidence>
<organism evidence="2 3">
    <name type="scientific">Oryza sativa subsp. japonica</name>
    <name type="common">Rice</name>
    <dbReference type="NCBI Taxonomy" id="39947"/>
    <lineage>
        <taxon>Eukaryota</taxon>
        <taxon>Viridiplantae</taxon>
        <taxon>Streptophyta</taxon>
        <taxon>Embryophyta</taxon>
        <taxon>Tracheophyta</taxon>
        <taxon>Spermatophyta</taxon>
        <taxon>Magnoliopsida</taxon>
        <taxon>Liliopsida</taxon>
        <taxon>Poales</taxon>
        <taxon>Poaceae</taxon>
        <taxon>BOP clade</taxon>
        <taxon>Oryzoideae</taxon>
        <taxon>Oryzeae</taxon>
        <taxon>Oryzinae</taxon>
        <taxon>Oryza</taxon>
        <taxon>Oryza sativa</taxon>
    </lineage>
</organism>
<proteinExistence type="predicted"/>
<protein>
    <submittedName>
        <fullName evidence="2">Uncharacterized protein</fullName>
    </submittedName>
</protein>
<sequence length="116" mass="11646">MAKGPARHGPAQARLGTAQQPLGRHGPIGTSCRAVPAHGLHLPPRHGPPAVGPCGAGPKAWVPSCRPIVPGRAGPTCRWRGPGTARWSGQAGTGLTSVGPCRAWAGPSGLGPFGHL</sequence>
<dbReference type="AlphaFoldDB" id="Q6K5S2"/>
<reference evidence="3" key="2">
    <citation type="journal article" date="2008" name="Nucleic Acids Res.">
        <title>The rice annotation project database (RAP-DB): 2008 update.</title>
        <authorList>
            <consortium name="The rice annotation project (RAP)"/>
        </authorList>
    </citation>
    <scope>GENOME REANNOTATION</scope>
    <source>
        <strain evidence="3">cv. Nipponbare</strain>
    </source>
</reference>
<name>Q6K5S2_ORYSJ</name>
<evidence type="ECO:0000256" key="1">
    <source>
        <dbReference type="SAM" id="MobiDB-lite"/>
    </source>
</evidence>
<dbReference type="EMBL" id="AP005316">
    <property type="protein sequence ID" value="BAD22053.1"/>
    <property type="molecule type" value="Genomic_DNA"/>
</dbReference>
<dbReference type="Proteomes" id="UP000000763">
    <property type="component" value="Chromosome 2"/>
</dbReference>
<feature type="region of interest" description="Disordered" evidence="1">
    <location>
        <begin position="80"/>
        <end position="101"/>
    </location>
</feature>
<gene>
    <name evidence="2" type="primary">P0527E02.21</name>
</gene>
<evidence type="ECO:0000313" key="2">
    <source>
        <dbReference type="EMBL" id="BAD22053.1"/>
    </source>
</evidence>
<reference evidence="3" key="1">
    <citation type="journal article" date="2005" name="Nature">
        <title>The map-based sequence of the rice genome.</title>
        <authorList>
            <consortium name="International rice genome sequencing project (IRGSP)"/>
            <person name="Matsumoto T."/>
            <person name="Wu J."/>
            <person name="Kanamori H."/>
            <person name="Katayose Y."/>
            <person name="Fujisawa M."/>
            <person name="Namiki N."/>
            <person name="Mizuno H."/>
            <person name="Yamamoto K."/>
            <person name="Antonio B.A."/>
            <person name="Baba T."/>
            <person name="Sakata K."/>
            <person name="Nagamura Y."/>
            <person name="Aoki H."/>
            <person name="Arikawa K."/>
            <person name="Arita K."/>
            <person name="Bito T."/>
            <person name="Chiden Y."/>
            <person name="Fujitsuka N."/>
            <person name="Fukunaka R."/>
            <person name="Hamada M."/>
            <person name="Harada C."/>
            <person name="Hayashi A."/>
            <person name="Hijishita S."/>
            <person name="Honda M."/>
            <person name="Hosokawa S."/>
            <person name="Ichikawa Y."/>
            <person name="Idonuma A."/>
            <person name="Iijima M."/>
            <person name="Ikeda M."/>
            <person name="Ikeno M."/>
            <person name="Ito K."/>
            <person name="Ito S."/>
            <person name="Ito T."/>
            <person name="Ito Y."/>
            <person name="Ito Y."/>
            <person name="Iwabuchi A."/>
            <person name="Kamiya K."/>
            <person name="Karasawa W."/>
            <person name="Kurita K."/>
            <person name="Katagiri S."/>
            <person name="Kikuta A."/>
            <person name="Kobayashi H."/>
            <person name="Kobayashi N."/>
            <person name="Machita K."/>
            <person name="Maehara T."/>
            <person name="Masukawa M."/>
            <person name="Mizubayashi T."/>
            <person name="Mukai Y."/>
            <person name="Nagasaki H."/>
            <person name="Nagata Y."/>
            <person name="Naito S."/>
            <person name="Nakashima M."/>
            <person name="Nakama Y."/>
            <person name="Nakamichi Y."/>
            <person name="Nakamura M."/>
            <person name="Meguro A."/>
            <person name="Negishi M."/>
            <person name="Ohta I."/>
            <person name="Ohta T."/>
            <person name="Okamoto M."/>
            <person name="Ono N."/>
            <person name="Saji S."/>
            <person name="Sakaguchi M."/>
            <person name="Sakai K."/>
            <person name="Shibata M."/>
            <person name="Shimokawa T."/>
            <person name="Song J."/>
            <person name="Takazaki Y."/>
            <person name="Terasawa K."/>
            <person name="Tsugane M."/>
            <person name="Tsuji K."/>
            <person name="Ueda S."/>
            <person name="Waki K."/>
            <person name="Yamagata H."/>
            <person name="Yamamoto M."/>
            <person name="Yamamoto S."/>
            <person name="Yamane H."/>
            <person name="Yoshiki S."/>
            <person name="Yoshihara R."/>
            <person name="Yukawa K."/>
            <person name="Zhong H."/>
            <person name="Yano M."/>
            <person name="Yuan Q."/>
            <person name="Ouyang S."/>
            <person name="Liu J."/>
            <person name="Jones K.M."/>
            <person name="Gansberger K."/>
            <person name="Moffat K."/>
            <person name="Hill J."/>
            <person name="Bera J."/>
            <person name="Fadrosh D."/>
            <person name="Jin S."/>
            <person name="Johri S."/>
            <person name="Kim M."/>
            <person name="Overton L."/>
            <person name="Reardon M."/>
            <person name="Tsitrin T."/>
            <person name="Vuong H."/>
            <person name="Weaver B."/>
            <person name="Ciecko A."/>
            <person name="Tallon L."/>
            <person name="Jackson J."/>
            <person name="Pai G."/>
            <person name="Aken S.V."/>
            <person name="Utterback T."/>
            <person name="Reidmuller S."/>
            <person name="Feldblyum T."/>
            <person name="Hsiao J."/>
            <person name="Zismann V."/>
            <person name="Iobst S."/>
            <person name="de Vazeille A.R."/>
            <person name="Buell C.R."/>
            <person name="Ying K."/>
            <person name="Li Y."/>
            <person name="Lu T."/>
            <person name="Huang Y."/>
            <person name="Zhao Q."/>
            <person name="Feng Q."/>
            <person name="Zhang L."/>
            <person name="Zhu J."/>
            <person name="Weng Q."/>
            <person name="Mu J."/>
            <person name="Lu Y."/>
            <person name="Fan D."/>
            <person name="Liu Y."/>
            <person name="Guan J."/>
            <person name="Zhang Y."/>
            <person name="Yu S."/>
            <person name="Liu X."/>
            <person name="Zhang Y."/>
            <person name="Hong G."/>
            <person name="Han B."/>
            <person name="Choisne N."/>
            <person name="Demange N."/>
            <person name="Orjeda G."/>
            <person name="Samain S."/>
            <person name="Cattolico L."/>
            <person name="Pelletier E."/>
            <person name="Couloux A."/>
            <person name="Segurens B."/>
            <person name="Wincker P."/>
            <person name="D'Hont A."/>
            <person name="Scarpelli C."/>
            <person name="Weissenbach J."/>
            <person name="Salanoubat M."/>
            <person name="Quetier F."/>
            <person name="Yu Y."/>
            <person name="Kim H.R."/>
            <person name="Rambo T."/>
            <person name="Currie J."/>
            <person name="Collura K."/>
            <person name="Luo M."/>
            <person name="Yang T."/>
            <person name="Ammiraju J.S.S."/>
            <person name="Engler F."/>
            <person name="Soderlund C."/>
            <person name="Wing R.A."/>
            <person name="Palmer L.E."/>
            <person name="de la Bastide M."/>
            <person name="Spiegel L."/>
            <person name="Nascimento L."/>
            <person name="Zutavern T."/>
            <person name="O'Shaughnessy A."/>
            <person name="Dike S."/>
            <person name="Dedhia N."/>
            <person name="Preston R."/>
            <person name="Balija V."/>
            <person name="McCombie W.R."/>
            <person name="Chow T."/>
            <person name="Chen H."/>
            <person name="Chung M."/>
            <person name="Chen C."/>
            <person name="Shaw J."/>
            <person name="Wu H."/>
            <person name="Hsiao K."/>
            <person name="Chao Y."/>
            <person name="Chu M."/>
            <person name="Cheng C."/>
            <person name="Hour A."/>
            <person name="Lee P."/>
            <person name="Lin S."/>
            <person name="Lin Y."/>
            <person name="Liou J."/>
            <person name="Liu S."/>
            <person name="Hsing Y."/>
            <person name="Raghuvanshi S."/>
            <person name="Mohanty A."/>
            <person name="Bharti A.K."/>
            <person name="Gaur A."/>
            <person name="Gupta V."/>
            <person name="Kumar D."/>
            <person name="Ravi V."/>
            <person name="Vij S."/>
            <person name="Kapur A."/>
            <person name="Khurana P."/>
            <person name="Khurana P."/>
            <person name="Khurana J.P."/>
            <person name="Tyagi A.K."/>
            <person name="Gaikwad K."/>
            <person name="Singh A."/>
            <person name="Dalal V."/>
            <person name="Srivastava S."/>
            <person name="Dixit A."/>
            <person name="Pal A.K."/>
            <person name="Ghazi I.A."/>
            <person name="Yadav M."/>
            <person name="Pandit A."/>
            <person name="Bhargava A."/>
            <person name="Sureshbabu K."/>
            <person name="Batra K."/>
            <person name="Sharma T.R."/>
            <person name="Mohapatra T."/>
            <person name="Singh N.K."/>
            <person name="Messing J."/>
            <person name="Nelson A.B."/>
            <person name="Fuks G."/>
            <person name="Kavchok S."/>
            <person name="Keizer G."/>
            <person name="Linton E."/>
            <person name="Llaca V."/>
            <person name="Song R."/>
            <person name="Tanyolac B."/>
            <person name="Young S."/>
            <person name="Ho-Il K."/>
            <person name="Hahn J.H."/>
            <person name="Sangsakoo G."/>
            <person name="Vanavichit A."/>
            <person name="de Mattos Luiz.A.T."/>
            <person name="Zimmer P.D."/>
            <person name="Malone G."/>
            <person name="Dellagostin O."/>
            <person name="de Oliveira A.C."/>
            <person name="Bevan M."/>
            <person name="Bancroft I."/>
            <person name="Minx P."/>
            <person name="Cordum H."/>
            <person name="Wilson R."/>
            <person name="Cheng Z."/>
            <person name="Jin W."/>
            <person name="Jiang J."/>
            <person name="Leong S.A."/>
            <person name="Iwama H."/>
            <person name="Gojobori T."/>
            <person name="Itoh T."/>
            <person name="Niimura Y."/>
            <person name="Fujii Y."/>
            <person name="Habara T."/>
            <person name="Sakai H."/>
            <person name="Sato Y."/>
            <person name="Wilson G."/>
            <person name="Kumar K."/>
            <person name="McCouch S."/>
            <person name="Juretic N."/>
            <person name="Hoen D."/>
            <person name="Wright S."/>
            <person name="Bruskiewich R."/>
            <person name="Bureau T."/>
            <person name="Miyao A."/>
            <person name="Hirochika H."/>
            <person name="Nishikawa T."/>
            <person name="Kadowaki K."/>
            <person name="Sugiura M."/>
            <person name="Burr B."/>
            <person name="Sasaki T."/>
        </authorList>
    </citation>
    <scope>NUCLEOTIDE SEQUENCE [LARGE SCALE GENOMIC DNA]</scope>
    <source>
        <strain evidence="3">cv. Nipponbare</strain>
    </source>
</reference>
<accession>Q6K5S2</accession>